<dbReference type="InterPro" id="IPR015300">
    <property type="entry name" value="DNA-bd_pseudobarrel_sf"/>
</dbReference>
<keyword evidence="4" id="KW-0804">Transcription</keyword>
<organism evidence="6 7">
    <name type="scientific">Escallonia rubra</name>
    <dbReference type="NCBI Taxonomy" id="112253"/>
    <lineage>
        <taxon>Eukaryota</taxon>
        <taxon>Viridiplantae</taxon>
        <taxon>Streptophyta</taxon>
        <taxon>Embryophyta</taxon>
        <taxon>Tracheophyta</taxon>
        <taxon>Spermatophyta</taxon>
        <taxon>Magnoliopsida</taxon>
        <taxon>eudicotyledons</taxon>
        <taxon>Gunneridae</taxon>
        <taxon>Pentapetalae</taxon>
        <taxon>asterids</taxon>
        <taxon>campanulids</taxon>
        <taxon>Escalloniales</taxon>
        <taxon>Escalloniaceae</taxon>
        <taxon>Escallonia</taxon>
    </lineage>
</organism>
<keyword evidence="5" id="KW-0539">Nucleus</keyword>
<comment type="caution">
    <text evidence="6">The sequence shown here is derived from an EMBL/GenBank/DDBJ whole genome shotgun (WGS) entry which is preliminary data.</text>
</comment>
<evidence type="ECO:0000313" key="6">
    <source>
        <dbReference type="EMBL" id="KAK2978022.1"/>
    </source>
</evidence>
<evidence type="ECO:0000256" key="1">
    <source>
        <dbReference type="ARBA" id="ARBA00004123"/>
    </source>
</evidence>
<keyword evidence="7" id="KW-1185">Reference proteome</keyword>
<proteinExistence type="predicted"/>
<dbReference type="InterPro" id="IPR005508">
    <property type="entry name" value="At2g31720-like"/>
</dbReference>
<accession>A0AA88QX70</accession>
<dbReference type="Gene3D" id="2.40.330.10">
    <property type="entry name" value="DNA-binding pseudobarrel domain"/>
    <property type="match status" value="1"/>
</dbReference>
<keyword evidence="3" id="KW-0238">DNA-binding</keyword>
<evidence type="ECO:0000256" key="4">
    <source>
        <dbReference type="ARBA" id="ARBA00023163"/>
    </source>
</evidence>
<comment type="subcellular location">
    <subcellularLocation>
        <location evidence="1">Nucleus</location>
    </subcellularLocation>
</comment>
<dbReference type="EMBL" id="JAVXUO010001910">
    <property type="protein sequence ID" value="KAK2978022.1"/>
    <property type="molecule type" value="Genomic_DNA"/>
</dbReference>
<dbReference type="Pfam" id="PF03754">
    <property type="entry name" value="At2g31720-like"/>
    <property type="match status" value="1"/>
</dbReference>
<dbReference type="PANTHER" id="PTHR31541:SF25">
    <property type="entry name" value="GAMMA-GLIADIN B"/>
    <property type="match status" value="1"/>
</dbReference>
<dbReference type="SUPFAM" id="SSF101936">
    <property type="entry name" value="DNA-binding pseudobarrel domain"/>
    <property type="match status" value="1"/>
</dbReference>
<name>A0AA88QX70_9ASTE</name>
<dbReference type="Proteomes" id="UP001187471">
    <property type="component" value="Unassembled WGS sequence"/>
</dbReference>
<dbReference type="GO" id="GO:0003677">
    <property type="term" value="F:DNA binding"/>
    <property type="evidence" value="ECO:0007669"/>
    <property type="project" value="UniProtKB-KW"/>
</dbReference>
<reference evidence="6" key="1">
    <citation type="submission" date="2022-12" db="EMBL/GenBank/DDBJ databases">
        <title>Draft genome assemblies for two species of Escallonia (Escalloniales).</title>
        <authorList>
            <person name="Chanderbali A."/>
            <person name="Dervinis C."/>
            <person name="Anghel I."/>
            <person name="Soltis D."/>
            <person name="Soltis P."/>
            <person name="Zapata F."/>
        </authorList>
    </citation>
    <scope>NUCLEOTIDE SEQUENCE</scope>
    <source>
        <strain evidence="6">UCBG92.1500</strain>
        <tissue evidence="6">Leaf</tissue>
    </source>
</reference>
<dbReference type="GO" id="GO:0005634">
    <property type="term" value="C:nucleus"/>
    <property type="evidence" value="ECO:0007669"/>
    <property type="project" value="UniProtKB-SubCell"/>
</dbReference>
<gene>
    <name evidence="6" type="ORF">RJ640_028704</name>
</gene>
<dbReference type="AlphaFoldDB" id="A0AA88QX70"/>
<evidence type="ECO:0000256" key="3">
    <source>
        <dbReference type="ARBA" id="ARBA00023125"/>
    </source>
</evidence>
<evidence type="ECO:0000313" key="7">
    <source>
        <dbReference type="Proteomes" id="UP001187471"/>
    </source>
</evidence>
<evidence type="ECO:0000256" key="5">
    <source>
        <dbReference type="ARBA" id="ARBA00023242"/>
    </source>
</evidence>
<dbReference type="PANTHER" id="PTHR31541">
    <property type="entry name" value="B3 DOMAIN PLANT PROTEIN-RELATED"/>
    <property type="match status" value="1"/>
</dbReference>
<evidence type="ECO:0000256" key="2">
    <source>
        <dbReference type="ARBA" id="ARBA00023015"/>
    </source>
</evidence>
<sequence length="309" mass="31674">MEGPNQAPDELPIEFKNLISNMGGSEVKLVIEKQLVAVDVSSGDNRFLFPSSRIREEFLTEEEKVLLDNNGEGMDVVLIEPSLEVGIIRLRLWTMWKASGAACTSYVLTTQWNGVRKTNGLRQGMPVQLWSFRRHDGLGFALFLRQDVELPISDLTYFGVQANDYAIVDKRHTAASKSTSPCRTGQQASLALLPIPMCTSPPSKSTHAPSFSVSMGHVSGAGVGYGTAFGGGGGQGTGGGGSTTGGLIIGGRGGGTTTGGFGIYGGGFVTIGGSTTGGFGTGGGSTTGGLGTYGGFGTAGGSTTGGLGT</sequence>
<keyword evidence="2" id="KW-0805">Transcription regulation</keyword>
<protein>
    <submittedName>
        <fullName evidence="6">Uncharacterized protein</fullName>
    </submittedName>
</protein>